<organism evidence="1 2">
    <name type="scientific">Micromonospora fulviviridis</name>
    <dbReference type="NCBI Taxonomy" id="47860"/>
    <lineage>
        <taxon>Bacteria</taxon>
        <taxon>Bacillati</taxon>
        <taxon>Actinomycetota</taxon>
        <taxon>Actinomycetes</taxon>
        <taxon>Micromonosporales</taxon>
        <taxon>Micromonosporaceae</taxon>
        <taxon>Micromonospora</taxon>
    </lineage>
</organism>
<dbReference type="Proteomes" id="UP001550348">
    <property type="component" value="Unassembled WGS sequence"/>
</dbReference>
<protein>
    <submittedName>
        <fullName evidence="1">Uncharacterized protein</fullName>
    </submittedName>
</protein>
<keyword evidence="2" id="KW-1185">Reference proteome</keyword>
<evidence type="ECO:0000313" key="1">
    <source>
        <dbReference type="EMBL" id="MEU0157211.1"/>
    </source>
</evidence>
<evidence type="ECO:0000313" key="2">
    <source>
        <dbReference type="Proteomes" id="UP001550348"/>
    </source>
</evidence>
<accession>A0ABV2W086</accession>
<proteinExistence type="predicted"/>
<dbReference type="EMBL" id="JBEXRX010000387">
    <property type="protein sequence ID" value="MEU0157211.1"/>
    <property type="molecule type" value="Genomic_DNA"/>
</dbReference>
<name>A0ABV2W086_9ACTN</name>
<sequence length="78" mass="8123">MITERRALVVTPRRQQDMAIGRQTPAARYGVGLPNAVGPSAVDHQGGVRGTGVSFEVRAAGIATKKLSTSVARALPTP</sequence>
<comment type="caution">
    <text evidence="1">The sequence shown here is derived from an EMBL/GenBank/DDBJ whole genome shotgun (WGS) entry which is preliminary data.</text>
</comment>
<reference evidence="1 2" key="1">
    <citation type="submission" date="2024-06" db="EMBL/GenBank/DDBJ databases">
        <title>The Natural Products Discovery Center: Release of the First 8490 Sequenced Strains for Exploring Actinobacteria Biosynthetic Diversity.</title>
        <authorList>
            <person name="Kalkreuter E."/>
            <person name="Kautsar S.A."/>
            <person name="Yang D."/>
            <person name="Bader C.D."/>
            <person name="Teijaro C.N."/>
            <person name="Fluegel L."/>
            <person name="Davis C.M."/>
            <person name="Simpson J.R."/>
            <person name="Lauterbach L."/>
            <person name="Steele A.D."/>
            <person name="Gui C."/>
            <person name="Meng S."/>
            <person name="Li G."/>
            <person name="Viehrig K."/>
            <person name="Ye F."/>
            <person name="Su P."/>
            <person name="Kiefer A.F."/>
            <person name="Nichols A."/>
            <person name="Cepeda A.J."/>
            <person name="Yan W."/>
            <person name="Fan B."/>
            <person name="Jiang Y."/>
            <person name="Adhikari A."/>
            <person name="Zheng C.-J."/>
            <person name="Schuster L."/>
            <person name="Cowan T.M."/>
            <person name="Smanski M.J."/>
            <person name="Chevrette M.G."/>
            <person name="De Carvalho L.P.S."/>
            <person name="Shen B."/>
        </authorList>
    </citation>
    <scope>NUCLEOTIDE SEQUENCE [LARGE SCALE GENOMIC DNA]</scope>
    <source>
        <strain evidence="1 2">NPDC006286</strain>
    </source>
</reference>
<gene>
    <name evidence="1" type="ORF">ABZ071_36315</name>
</gene>
<dbReference type="RefSeq" id="WP_355668664.1">
    <property type="nucleotide sequence ID" value="NZ_JBEXRX010000387.1"/>
</dbReference>